<dbReference type="InterPro" id="IPR018114">
    <property type="entry name" value="TRYPSIN_HIS"/>
</dbReference>
<keyword evidence="3" id="KW-0378">Hydrolase</keyword>
<dbReference type="PANTHER" id="PTHR24276">
    <property type="entry name" value="POLYSERASE-RELATED"/>
    <property type="match status" value="1"/>
</dbReference>
<feature type="signal peptide" evidence="6">
    <location>
        <begin position="1"/>
        <end position="20"/>
    </location>
</feature>
<keyword evidence="6" id="KW-0732">Signal</keyword>
<evidence type="ECO:0000313" key="8">
    <source>
        <dbReference type="EMBL" id="KAJ3649429.1"/>
    </source>
</evidence>
<reference evidence="8" key="1">
    <citation type="journal article" date="2023" name="G3 (Bethesda)">
        <title>Whole genome assemblies of Zophobas morio and Tenebrio molitor.</title>
        <authorList>
            <person name="Kaur S."/>
            <person name="Stinson S.A."/>
            <person name="diCenzo G.C."/>
        </authorList>
    </citation>
    <scope>NUCLEOTIDE SEQUENCE</scope>
    <source>
        <strain evidence="8">QUZm001</strain>
    </source>
</reference>
<dbReference type="AlphaFoldDB" id="A0AA38I5Q0"/>
<dbReference type="Proteomes" id="UP001168821">
    <property type="component" value="Unassembled WGS sequence"/>
</dbReference>
<name>A0AA38I5Q0_9CUCU</name>
<feature type="chain" id="PRO_5041258722" description="Peptidase S1 domain-containing protein" evidence="6">
    <location>
        <begin position="21"/>
        <end position="265"/>
    </location>
</feature>
<dbReference type="InterPro" id="IPR001314">
    <property type="entry name" value="Peptidase_S1A"/>
</dbReference>
<dbReference type="InterPro" id="IPR009003">
    <property type="entry name" value="Peptidase_S1_PA"/>
</dbReference>
<feature type="domain" description="Peptidase S1" evidence="7">
    <location>
        <begin position="32"/>
        <end position="264"/>
    </location>
</feature>
<dbReference type="InterPro" id="IPR043504">
    <property type="entry name" value="Peptidase_S1_PA_chymotrypsin"/>
</dbReference>
<dbReference type="PROSITE" id="PS00134">
    <property type="entry name" value="TRYPSIN_HIS"/>
    <property type="match status" value="1"/>
</dbReference>
<dbReference type="PRINTS" id="PR00722">
    <property type="entry name" value="CHYMOTRYPSIN"/>
</dbReference>
<dbReference type="SUPFAM" id="SSF50494">
    <property type="entry name" value="Trypsin-like serine proteases"/>
    <property type="match status" value="1"/>
</dbReference>
<organism evidence="8 9">
    <name type="scientific">Zophobas morio</name>
    <dbReference type="NCBI Taxonomy" id="2755281"/>
    <lineage>
        <taxon>Eukaryota</taxon>
        <taxon>Metazoa</taxon>
        <taxon>Ecdysozoa</taxon>
        <taxon>Arthropoda</taxon>
        <taxon>Hexapoda</taxon>
        <taxon>Insecta</taxon>
        <taxon>Pterygota</taxon>
        <taxon>Neoptera</taxon>
        <taxon>Endopterygota</taxon>
        <taxon>Coleoptera</taxon>
        <taxon>Polyphaga</taxon>
        <taxon>Cucujiformia</taxon>
        <taxon>Tenebrionidae</taxon>
        <taxon>Zophobas</taxon>
    </lineage>
</organism>
<evidence type="ECO:0000256" key="4">
    <source>
        <dbReference type="ARBA" id="ARBA00022825"/>
    </source>
</evidence>
<keyword evidence="9" id="KW-1185">Reference proteome</keyword>
<proteinExistence type="inferred from homology"/>
<evidence type="ECO:0000256" key="2">
    <source>
        <dbReference type="ARBA" id="ARBA00022670"/>
    </source>
</evidence>
<evidence type="ECO:0000256" key="5">
    <source>
        <dbReference type="ARBA" id="ARBA00023157"/>
    </source>
</evidence>
<dbReference type="PROSITE" id="PS50240">
    <property type="entry name" value="TRYPSIN_DOM"/>
    <property type="match status" value="1"/>
</dbReference>
<accession>A0AA38I5Q0</accession>
<evidence type="ECO:0000256" key="3">
    <source>
        <dbReference type="ARBA" id="ARBA00022801"/>
    </source>
</evidence>
<dbReference type="GO" id="GO:0006508">
    <property type="term" value="P:proteolysis"/>
    <property type="evidence" value="ECO:0007669"/>
    <property type="project" value="UniProtKB-KW"/>
</dbReference>
<dbReference type="Pfam" id="PF00089">
    <property type="entry name" value="Trypsin"/>
    <property type="match status" value="1"/>
</dbReference>
<comment type="caution">
    <text evidence="8">The sequence shown here is derived from an EMBL/GenBank/DDBJ whole genome shotgun (WGS) entry which is preliminary data.</text>
</comment>
<keyword evidence="5" id="KW-1015">Disulfide bond</keyword>
<evidence type="ECO:0000256" key="6">
    <source>
        <dbReference type="SAM" id="SignalP"/>
    </source>
</evidence>
<dbReference type="CDD" id="cd00190">
    <property type="entry name" value="Tryp_SPc"/>
    <property type="match status" value="1"/>
</dbReference>
<dbReference type="InterPro" id="IPR050430">
    <property type="entry name" value="Peptidase_S1"/>
</dbReference>
<keyword evidence="4" id="KW-0720">Serine protease</keyword>
<evidence type="ECO:0000313" key="9">
    <source>
        <dbReference type="Proteomes" id="UP001168821"/>
    </source>
</evidence>
<evidence type="ECO:0000256" key="1">
    <source>
        <dbReference type="ARBA" id="ARBA00007664"/>
    </source>
</evidence>
<evidence type="ECO:0000259" key="7">
    <source>
        <dbReference type="PROSITE" id="PS50240"/>
    </source>
</evidence>
<dbReference type="GO" id="GO:0004252">
    <property type="term" value="F:serine-type endopeptidase activity"/>
    <property type="evidence" value="ECO:0007669"/>
    <property type="project" value="InterPro"/>
</dbReference>
<protein>
    <recommendedName>
        <fullName evidence="7">Peptidase S1 domain-containing protein</fullName>
    </recommendedName>
</protein>
<dbReference type="SMART" id="SM00020">
    <property type="entry name" value="Tryp_SPc"/>
    <property type="match status" value="1"/>
</dbReference>
<dbReference type="EMBL" id="JALNTZ010000006">
    <property type="protein sequence ID" value="KAJ3649429.1"/>
    <property type="molecule type" value="Genomic_DNA"/>
</dbReference>
<keyword evidence="2" id="KW-0645">Protease</keyword>
<sequence length="265" mass="28675">MSSGTLYMLLTLIFFETTATKSLPYKSIQPQILNGNQAYLGQFPWQVALSFYGLTSQWECSGVLIKEDWVLTAGHCGAFEFVSVDAFVGSVNDSRGDLRSFAYDMGHPSGYSSHPLVDDIGLLHLEEPLEINDNVKPIDLSWEPLGPNLNITVSGWGATNEYGGAGPSSSLFYITLSTIDNTECKKTYGEDTIRDEMVCAVSTGNVLQATCFGDNGGPAIVYTDGKPVLVGIASFVSDRGCESGDPSGFTRIGNFEEWIRDTTGL</sequence>
<dbReference type="PANTHER" id="PTHR24276:SF91">
    <property type="entry name" value="AT26814P-RELATED"/>
    <property type="match status" value="1"/>
</dbReference>
<dbReference type="Gene3D" id="2.40.10.10">
    <property type="entry name" value="Trypsin-like serine proteases"/>
    <property type="match status" value="1"/>
</dbReference>
<comment type="similarity">
    <text evidence="1">Belongs to the peptidase S1 family.</text>
</comment>
<dbReference type="InterPro" id="IPR001254">
    <property type="entry name" value="Trypsin_dom"/>
</dbReference>
<gene>
    <name evidence="8" type="ORF">Zmor_021172</name>
</gene>